<dbReference type="EMBL" id="RSCE01000009">
    <property type="protein sequence ID" value="RSH80019.1"/>
    <property type="molecule type" value="Genomic_DNA"/>
</dbReference>
<dbReference type="GeneID" id="39594233"/>
<evidence type="ECO:0000256" key="8">
    <source>
        <dbReference type="SAM" id="MobiDB-lite"/>
    </source>
</evidence>
<dbReference type="Pfam" id="PF02290">
    <property type="entry name" value="SRP14"/>
    <property type="match status" value="1"/>
</dbReference>
<evidence type="ECO:0000313" key="9">
    <source>
        <dbReference type="EMBL" id="RSH80019.1"/>
    </source>
</evidence>
<protein>
    <recommendedName>
        <fullName evidence="7">Signal recognition particle subunit SRP14</fullName>
    </recommendedName>
    <alternativeName>
        <fullName evidence="7">Signal recognition particle 14 kDa protein</fullName>
    </alternativeName>
</protein>
<organism evidence="9 10">
    <name type="scientific">Apiotrichum porosum</name>
    <dbReference type="NCBI Taxonomy" id="105984"/>
    <lineage>
        <taxon>Eukaryota</taxon>
        <taxon>Fungi</taxon>
        <taxon>Dikarya</taxon>
        <taxon>Basidiomycota</taxon>
        <taxon>Agaricomycotina</taxon>
        <taxon>Tremellomycetes</taxon>
        <taxon>Trichosporonales</taxon>
        <taxon>Trichosporonaceae</taxon>
        <taxon>Apiotrichum</taxon>
    </lineage>
</organism>
<evidence type="ECO:0000313" key="10">
    <source>
        <dbReference type="Proteomes" id="UP000279236"/>
    </source>
</evidence>
<keyword evidence="10" id="KW-1185">Reference proteome</keyword>
<evidence type="ECO:0000256" key="3">
    <source>
        <dbReference type="ARBA" id="ARBA00022490"/>
    </source>
</evidence>
<dbReference type="GO" id="GO:0008312">
    <property type="term" value="F:7S RNA binding"/>
    <property type="evidence" value="ECO:0007669"/>
    <property type="project" value="UniProtKB-UniRule"/>
</dbReference>
<dbReference type="OrthoDB" id="19209at2759"/>
<accession>A0A427XM64</accession>
<dbReference type="AlphaFoldDB" id="A0A427XM64"/>
<dbReference type="SUPFAM" id="SSF54762">
    <property type="entry name" value="Signal recognition particle alu RNA binding heterodimer, SRP9/14"/>
    <property type="match status" value="1"/>
</dbReference>
<feature type="compositionally biased region" description="Basic residues" evidence="8">
    <location>
        <begin position="126"/>
        <end position="139"/>
    </location>
</feature>
<reference evidence="9 10" key="1">
    <citation type="submission" date="2018-11" db="EMBL/GenBank/DDBJ databases">
        <title>Genome sequence of Apiotrichum porosum DSM 27194.</title>
        <authorList>
            <person name="Aliyu H."/>
            <person name="Gorte O."/>
            <person name="Ochsenreither K."/>
        </authorList>
    </citation>
    <scope>NUCLEOTIDE SEQUENCE [LARGE SCALE GENOMIC DNA]</scope>
    <source>
        <strain evidence="9 10">DSM 27194</strain>
    </source>
</reference>
<dbReference type="InterPro" id="IPR003210">
    <property type="entry name" value="Signal_recog_particle_SRP14"/>
</dbReference>
<comment type="function">
    <text evidence="7">Component of the signal recognition particle (SRP) complex, a ribonucleoprotein complex that mediates the cotranslational targeting of secretory and membrane proteins to the endoplasmic reticulum (ER).</text>
</comment>
<evidence type="ECO:0000256" key="4">
    <source>
        <dbReference type="ARBA" id="ARBA00022884"/>
    </source>
</evidence>
<sequence>MPKELVNQDEFLTRLTAAFASPSSAIWLSHKRFPHDTEGDARMDPEDEHDVLLRCTQGETKFSARVPASSLPTFHAAYGALLKASMAPHMRKRDKKKERARADAAASRRRELYVDVNLASNAGKRGAGRRQRQRKVAAQKKKEAEREKVELRESKHAAEARDD</sequence>
<dbReference type="GO" id="GO:0005786">
    <property type="term" value="C:signal recognition particle, endoplasmic reticulum targeting"/>
    <property type="evidence" value="ECO:0007669"/>
    <property type="project" value="UniProtKB-UniRule"/>
</dbReference>
<keyword evidence="3 7" id="KW-0963">Cytoplasm</keyword>
<dbReference type="GO" id="GO:0006614">
    <property type="term" value="P:SRP-dependent cotranslational protein targeting to membrane"/>
    <property type="evidence" value="ECO:0007669"/>
    <property type="project" value="UniProtKB-UniRule"/>
</dbReference>
<evidence type="ECO:0000256" key="5">
    <source>
        <dbReference type="ARBA" id="ARBA00023135"/>
    </source>
</evidence>
<evidence type="ECO:0000256" key="7">
    <source>
        <dbReference type="RuleBase" id="RU368100"/>
    </source>
</evidence>
<dbReference type="Gene3D" id="3.30.720.10">
    <property type="entry name" value="Signal recognition particle alu RNA binding heterodimer, srp9/1"/>
    <property type="match status" value="1"/>
</dbReference>
<comment type="subcellular location">
    <subcellularLocation>
        <location evidence="1 7">Cytoplasm</location>
    </subcellularLocation>
</comment>
<name>A0A427XM64_9TREE</name>
<keyword evidence="4 7" id="KW-0694">RNA-binding</keyword>
<dbReference type="STRING" id="105984.A0A427XM64"/>
<proteinExistence type="inferred from homology"/>
<comment type="subunit">
    <text evidence="7">Component of a fungal signal recognition particle (SRP) complex that consists of a 7SL RNA molecule (scR1) and at least six protein subunits: SRP72, SRP68, SRP54, SEC65, SRP21 and SRP14.</text>
</comment>
<dbReference type="PANTHER" id="PTHR12013">
    <property type="entry name" value="SIGNAL RECOGNITION PARTICLE 14 KD PROTEIN"/>
    <property type="match status" value="1"/>
</dbReference>
<dbReference type="Proteomes" id="UP000279236">
    <property type="component" value="Unassembled WGS sequence"/>
</dbReference>
<feature type="compositionally biased region" description="Basic and acidic residues" evidence="8">
    <location>
        <begin position="140"/>
        <end position="163"/>
    </location>
</feature>
<evidence type="ECO:0000256" key="1">
    <source>
        <dbReference type="ARBA" id="ARBA00004496"/>
    </source>
</evidence>
<feature type="region of interest" description="Disordered" evidence="8">
    <location>
        <begin position="86"/>
        <end position="163"/>
    </location>
</feature>
<comment type="similarity">
    <text evidence="2 7">Belongs to the SRP14 family.</text>
</comment>
<feature type="compositionally biased region" description="Basic residues" evidence="8">
    <location>
        <begin position="89"/>
        <end position="99"/>
    </location>
</feature>
<dbReference type="RefSeq" id="XP_028475128.1">
    <property type="nucleotide sequence ID" value="XM_028624960.1"/>
</dbReference>
<feature type="compositionally biased region" description="Basic and acidic residues" evidence="8">
    <location>
        <begin position="100"/>
        <end position="113"/>
    </location>
</feature>
<keyword evidence="6 7" id="KW-0687">Ribonucleoprotein</keyword>
<evidence type="ECO:0000256" key="2">
    <source>
        <dbReference type="ARBA" id="ARBA00010349"/>
    </source>
</evidence>
<comment type="caution">
    <text evidence="9">The sequence shown here is derived from an EMBL/GenBank/DDBJ whole genome shotgun (WGS) entry which is preliminary data.</text>
</comment>
<keyword evidence="5 7" id="KW-0733">Signal recognition particle</keyword>
<evidence type="ECO:0000256" key="6">
    <source>
        <dbReference type="ARBA" id="ARBA00023274"/>
    </source>
</evidence>
<dbReference type="InterPro" id="IPR009018">
    <property type="entry name" value="Signal_recog_particle_SRP9/14"/>
</dbReference>
<gene>
    <name evidence="9" type="ORF">EHS24_009690</name>
</gene>
<dbReference type="GO" id="GO:0030942">
    <property type="term" value="F:endoplasmic reticulum signal peptide binding"/>
    <property type="evidence" value="ECO:0007669"/>
    <property type="project" value="UniProtKB-UniRule"/>
</dbReference>